<evidence type="ECO:0000256" key="4">
    <source>
        <dbReference type="ARBA" id="ARBA00023242"/>
    </source>
</evidence>
<sequence length="279" mass="32105">MEPENTAHQDTTAQVKLDPIIVLKAQLDDALGGNKTQYWNYVQSFAKGKINRMELDFWANLFLTEEHAHLHGAFVRASINKNKKKACVVPDRKKFANDTRRVSMKEKSNCTSQHKVLKGILKSMEKDDRDQLHYFLKNIRNQQECDLGKDKVSTATQSSDLKKDEKTMNSRSEFPGYEQMYTRMKEIALNNELIGVQEDCVPLMLLALEVHLKNILHSCINKIRKVQDSREDSGDPVRPKITLRDLAFSIELSPHISALSSSLEEKIRVNMKHDVRQVR</sequence>
<reference evidence="6" key="1">
    <citation type="submission" date="2021-06" db="EMBL/GenBank/DDBJ databases">
        <authorList>
            <person name="Kallberg Y."/>
            <person name="Tangrot J."/>
            <person name="Rosling A."/>
        </authorList>
    </citation>
    <scope>NUCLEOTIDE SEQUENCE</scope>
    <source>
        <strain evidence="6">CL551</strain>
    </source>
</reference>
<dbReference type="GO" id="GO:0006357">
    <property type="term" value="P:regulation of transcription by RNA polymerase II"/>
    <property type="evidence" value="ECO:0007669"/>
    <property type="project" value="TreeGrafter"/>
</dbReference>
<accession>A0A9N9EZB9</accession>
<dbReference type="AlphaFoldDB" id="A0A9N9EZB9"/>
<gene>
    <name evidence="6" type="ORF">AMORRO_LOCUS3209</name>
</gene>
<comment type="caution">
    <text evidence="6">The sequence shown here is derived from an EMBL/GenBank/DDBJ whole genome shotgun (WGS) entry which is preliminary data.</text>
</comment>
<dbReference type="GO" id="GO:0000124">
    <property type="term" value="C:SAGA complex"/>
    <property type="evidence" value="ECO:0007669"/>
    <property type="project" value="TreeGrafter"/>
</dbReference>
<proteinExistence type="predicted"/>
<dbReference type="InterPro" id="IPR024738">
    <property type="entry name" value="Hfi1/Tada1"/>
</dbReference>
<dbReference type="CDD" id="cd22933">
    <property type="entry name" value="HFD_HFI1"/>
    <property type="match status" value="1"/>
</dbReference>
<protein>
    <submittedName>
        <fullName evidence="6">7888_t:CDS:1</fullName>
    </submittedName>
</protein>
<dbReference type="EMBL" id="CAJVPV010001511">
    <property type="protein sequence ID" value="CAG8500076.1"/>
    <property type="molecule type" value="Genomic_DNA"/>
</dbReference>
<evidence type="ECO:0000256" key="2">
    <source>
        <dbReference type="ARBA" id="ARBA00023015"/>
    </source>
</evidence>
<evidence type="ECO:0000313" key="6">
    <source>
        <dbReference type="EMBL" id="CAG8500076.1"/>
    </source>
</evidence>
<keyword evidence="2" id="KW-0805">Transcription regulation</keyword>
<name>A0A9N9EZB9_9GLOM</name>
<feature type="region of interest" description="Disordered" evidence="5">
    <location>
        <begin position="150"/>
        <end position="169"/>
    </location>
</feature>
<dbReference type="GO" id="GO:0003713">
    <property type="term" value="F:transcription coactivator activity"/>
    <property type="evidence" value="ECO:0007669"/>
    <property type="project" value="TreeGrafter"/>
</dbReference>
<dbReference type="PANTHER" id="PTHR21277">
    <property type="entry name" value="TRANSCRIPTIONAL ADAPTER 1"/>
    <property type="match status" value="1"/>
</dbReference>
<dbReference type="PANTHER" id="PTHR21277:SF5">
    <property type="entry name" value="TRANSCRIPTIONAL ADAPTER 1"/>
    <property type="match status" value="1"/>
</dbReference>
<dbReference type="GO" id="GO:0005634">
    <property type="term" value="C:nucleus"/>
    <property type="evidence" value="ECO:0007669"/>
    <property type="project" value="UniProtKB-SubCell"/>
</dbReference>
<keyword evidence="4" id="KW-0539">Nucleus</keyword>
<keyword evidence="7" id="KW-1185">Reference proteome</keyword>
<dbReference type="OrthoDB" id="10264870at2759"/>
<dbReference type="Pfam" id="PF12767">
    <property type="entry name" value="SAGA-Tad1"/>
    <property type="match status" value="1"/>
</dbReference>
<evidence type="ECO:0000256" key="3">
    <source>
        <dbReference type="ARBA" id="ARBA00023163"/>
    </source>
</evidence>
<evidence type="ECO:0000256" key="5">
    <source>
        <dbReference type="SAM" id="MobiDB-lite"/>
    </source>
</evidence>
<dbReference type="Proteomes" id="UP000789342">
    <property type="component" value="Unassembled WGS sequence"/>
</dbReference>
<evidence type="ECO:0000313" key="7">
    <source>
        <dbReference type="Proteomes" id="UP000789342"/>
    </source>
</evidence>
<comment type="subcellular location">
    <subcellularLocation>
        <location evidence="1">Nucleus</location>
    </subcellularLocation>
</comment>
<keyword evidence="3" id="KW-0804">Transcription</keyword>
<evidence type="ECO:0000256" key="1">
    <source>
        <dbReference type="ARBA" id="ARBA00004123"/>
    </source>
</evidence>
<organism evidence="6 7">
    <name type="scientific">Acaulospora morrowiae</name>
    <dbReference type="NCBI Taxonomy" id="94023"/>
    <lineage>
        <taxon>Eukaryota</taxon>
        <taxon>Fungi</taxon>
        <taxon>Fungi incertae sedis</taxon>
        <taxon>Mucoromycota</taxon>
        <taxon>Glomeromycotina</taxon>
        <taxon>Glomeromycetes</taxon>
        <taxon>Diversisporales</taxon>
        <taxon>Acaulosporaceae</taxon>
        <taxon>Acaulospora</taxon>
    </lineage>
</organism>